<evidence type="ECO:0000313" key="6">
    <source>
        <dbReference type="EMBL" id="NEW36729.1"/>
    </source>
</evidence>
<evidence type="ECO:0000256" key="4">
    <source>
        <dbReference type="ARBA" id="ARBA00023157"/>
    </source>
</evidence>
<evidence type="ECO:0000256" key="5">
    <source>
        <dbReference type="SAM" id="MobiDB-lite"/>
    </source>
</evidence>
<gene>
    <name evidence="6" type="ORF">GV791_29830</name>
</gene>
<keyword evidence="4" id="KW-1015">Disulfide bond</keyword>
<feature type="region of interest" description="Disordered" evidence="5">
    <location>
        <begin position="323"/>
        <end position="346"/>
    </location>
</feature>
<accession>A0A6P1CVX0</accession>
<evidence type="ECO:0000256" key="3">
    <source>
        <dbReference type="ARBA" id="ARBA00022801"/>
    </source>
</evidence>
<sequence length="559" mass="57601">MAPTTRRRRHQRCSCRRRSAGGDRFGLCGHPGGAFRSGQRCDAGWRRDWRRGRCGRCRRTRRSSRCGGGWCDRRHDRRDRRRRARHHGPCAGRRRRHFRCSGDGDRCGSGRGRRRRGDRNPGRRRGSGCRRNHGRWFRRRRGGGTAVTTTTRTRVVAAFAVTAAAASVAVCSGVGHAGAVPIGPGCPALFVLGIQGTGQSSPAADPLADTGVIGALLGPVVATVPQLVQRAYISYGAGFGGAVPGGSADPYAASVADARQRLDAAATEVASACPGTLIAGVGYSQGAQALSMFARDVGAGSGPVGADRIAAIALYSNPDRAPGAPVFPGRPGQSVPDPAPGTSGGAVSGVQLPHPPAAGSGIAGGEASYGGLTGRVADICTDGDLACSAPDRAALLRVGAELAAQADLRDPIAALASMHSLFTAALGQAWTTVVLNDFQVGAGNVDYLPQQGLAARLIEAADPRTPAPSPEQAGAAAGRWAEITATVAANTLVLVPKLTGQLGAAWGQLVADNADLINPAVWARYADTVARHNGYASTGQLTSGTAWLIAAAHDIAGSR</sequence>
<comment type="similarity">
    <text evidence="1">Belongs to the cutinase family.</text>
</comment>
<dbReference type="Gene3D" id="3.40.50.1820">
    <property type="entry name" value="alpha/beta hydrolase"/>
    <property type="match status" value="1"/>
</dbReference>
<dbReference type="Proteomes" id="UP000471166">
    <property type="component" value="Unassembled WGS sequence"/>
</dbReference>
<dbReference type="SMART" id="SM01110">
    <property type="entry name" value="Cutinase"/>
    <property type="match status" value="1"/>
</dbReference>
<dbReference type="SUPFAM" id="SSF53474">
    <property type="entry name" value="alpha/beta-Hydrolases"/>
    <property type="match status" value="1"/>
</dbReference>
<feature type="region of interest" description="Disordered" evidence="5">
    <location>
        <begin position="104"/>
        <end position="135"/>
    </location>
</feature>
<keyword evidence="2" id="KW-0719">Serine esterase</keyword>
<evidence type="ECO:0000313" key="7">
    <source>
        <dbReference type="Proteomes" id="UP000471166"/>
    </source>
</evidence>
<dbReference type="InterPro" id="IPR029058">
    <property type="entry name" value="AB_hydrolase_fold"/>
</dbReference>
<reference evidence="6 7" key="1">
    <citation type="submission" date="2020-01" db="EMBL/GenBank/DDBJ databases">
        <title>Genetics and antimicrobial susceptibilities of Nocardia species isolated from the soil; a comparison with species isolated from humans.</title>
        <authorList>
            <person name="Carrasco G."/>
            <person name="Monzon S."/>
            <person name="Sansegundo M."/>
            <person name="Garcia E."/>
            <person name="Garrido N."/>
            <person name="Medina M.J."/>
            <person name="Villalon P."/>
            <person name="Ramirez-Arocha A.C."/>
            <person name="Jimenez P."/>
            <person name="Cuesta I."/>
            <person name="Valdezate S."/>
        </authorList>
    </citation>
    <scope>NUCLEOTIDE SEQUENCE [LARGE SCALE GENOMIC DNA]</scope>
    <source>
        <strain evidence="6 7">CNM20110626</strain>
    </source>
</reference>
<dbReference type="GO" id="GO:0052689">
    <property type="term" value="F:carboxylic ester hydrolase activity"/>
    <property type="evidence" value="ECO:0007669"/>
    <property type="project" value="UniProtKB-KW"/>
</dbReference>
<dbReference type="Pfam" id="PF01083">
    <property type="entry name" value="Cutinase"/>
    <property type="match status" value="1"/>
</dbReference>
<name>A0A6P1CVX0_9NOCA</name>
<comment type="caution">
    <text evidence="6">The sequence shown here is derived from an EMBL/GenBank/DDBJ whole genome shotgun (WGS) entry which is preliminary data.</text>
</comment>
<organism evidence="6 7">
    <name type="scientific">Nocardia cyriacigeorgica</name>
    <dbReference type="NCBI Taxonomy" id="135487"/>
    <lineage>
        <taxon>Bacteria</taxon>
        <taxon>Bacillati</taxon>
        <taxon>Actinomycetota</taxon>
        <taxon>Actinomycetes</taxon>
        <taxon>Mycobacteriales</taxon>
        <taxon>Nocardiaceae</taxon>
        <taxon>Nocardia</taxon>
    </lineage>
</organism>
<dbReference type="PANTHER" id="PTHR33630">
    <property type="entry name" value="CUTINASE RV1984C-RELATED-RELATED"/>
    <property type="match status" value="1"/>
</dbReference>
<evidence type="ECO:0000256" key="1">
    <source>
        <dbReference type="ARBA" id="ARBA00007534"/>
    </source>
</evidence>
<feature type="compositionally biased region" description="Basic residues" evidence="5">
    <location>
        <begin position="111"/>
        <end position="135"/>
    </location>
</feature>
<protein>
    <submittedName>
        <fullName evidence="6">Cutinase family protein</fullName>
    </submittedName>
</protein>
<dbReference type="EMBL" id="JAAGVB010000095">
    <property type="protein sequence ID" value="NEW36729.1"/>
    <property type="molecule type" value="Genomic_DNA"/>
</dbReference>
<proteinExistence type="inferred from homology"/>
<dbReference type="AlphaFoldDB" id="A0A6P1CVX0"/>
<keyword evidence="3" id="KW-0378">Hydrolase</keyword>
<dbReference type="InterPro" id="IPR000675">
    <property type="entry name" value="Cutinase/axe"/>
</dbReference>
<dbReference type="PANTHER" id="PTHR33630:SF9">
    <property type="entry name" value="CUTINASE 4"/>
    <property type="match status" value="1"/>
</dbReference>
<evidence type="ECO:0000256" key="2">
    <source>
        <dbReference type="ARBA" id="ARBA00022487"/>
    </source>
</evidence>